<evidence type="ECO:0000256" key="5">
    <source>
        <dbReference type="ARBA" id="ARBA00022679"/>
    </source>
</evidence>
<dbReference type="PANTHER" id="PTHR12468">
    <property type="entry name" value="GPI MANNOSYLTRANSFERASE 2"/>
    <property type="match status" value="1"/>
</dbReference>
<evidence type="ECO:0008006" key="13">
    <source>
        <dbReference type="Google" id="ProtNLM"/>
    </source>
</evidence>
<evidence type="ECO:0000256" key="8">
    <source>
        <dbReference type="ARBA" id="ARBA00022989"/>
    </source>
</evidence>
<feature type="transmembrane region" description="Helical" evidence="10">
    <location>
        <begin position="114"/>
        <end position="133"/>
    </location>
</feature>
<dbReference type="PANTHER" id="PTHR12468:SF2">
    <property type="entry name" value="GPI MANNOSYLTRANSFERASE 2"/>
    <property type="match status" value="1"/>
</dbReference>
<keyword evidence="8 10" id="KW-1133">Transmembrane helix</keyword>
<evidence type="ECO:0000256" key="7">
    <source>
        <dbReference type="ARBA" id="ARBA00022824"/>
    </source>
</evidence>
<keyword evidence="3" id="KW-0337">GPI-anchor biosynthesis</keyword>
<comment type="pathway">
    <text evidence="2">Glycolipid biosynthesis; glycosylphosphatidylinositol-anchor biosynthesis.</text>
</comment>
<evidence type="ECO:0000256" key="6">
    <source>
        <dbReference type="ARBA" id="ARBA00022692"/>
    </source>
</evidence>
<sequence>MATFAAGLPPTVIVLTLYALSRLWSSLLLTAGLALAPRPPGIARDGVALDGFFDLTGSVWDAWYYRDIAQHGYGTELPHDADGAVTGNSWAFLPVFAVLARTAATLLASDYSVGAVVVATLAGGAASLVLFMLLEPSIGRTRSLWAVAAFAFGPMGFVLQVGYAESLFLFSFFAGALAMRRHRYWVMLPFMLLGAFTRPGMVALTLALALHGLLRLVRRDGIRVPDVVAIAVVGCTSAAAGLAWPVVVGAVTGDPDGYLQTEMAWWRQVVPGVDHFVPLSPWFLMGSKVAGPAGIVLVLAGVAIACWFLLGRGRRELGSDVLATVSSYALYLFAVFLPQQSTLRLLLPVSPLLGARMFTASRARRVLTVSSGALLQPVTITLLWVVSYP</sequence>
<dbReference type="Proteomes" id="UP001236404">
    <property type="component" value="Unassembled WGS sequence"/>
</dbReference>
<evidence type="ECO:0000256" key="2">
    <source>
        <dbReference type="ARBA" id="ARBA00004687"/>
    </source>
</evidence>
<evidence type="ECO:0000313" key="12">
    <source>
        <dbReference type="Proteomes" id="UP001236404"/>
    </source>
</evidence>
<protein>
    <recommendedName>
        <fullName evidence="13">Mannosyltransferase PIG-V</fullName>
    </recommendedName>
</protein>
<keyword evidence="4" id="KW-0328">Glycosyltransferase</keyword>
<feature type="transmembrane region" description="Helical" evidence="10">
    <location>
        <begin position="289"/>
        <end position="310"/>
    </location>
</feature>
<evidence type="ECO:0000256" key="1">
    <source>
        <dbReference type="ARBA" id="ARBA00004477"/>
    </source>
</evidence>
<gene>
    <name evidence="11" type="ORF">QUG93_04015</name>
</gene>
<feature type="transmembrane region" description="Helical" evidence="10">
    <location>
        <begin position="366"/>
        <end position="386"/>
    </location>
</feature>
<dbReference type="EMBL" id="JAUCMN010000002">
    <property type="protein sequence ID" value="MDM7890844.1"/>
    <property type="molecule type" value="Genomic_DNA"/>
</dbReference>
<keyword evidence="5" id="KW-0808">Transferase</keyword>
<accession>A0ABT7TMN7</accession>
<evidence type="ECO:0000256" key="10">
    <source>
        <dbReference type="SAM" id="Phobius"/>
    </source>
</evidence>
<feature type="transmembrane region" description="Helical" evidence="10">
    <location>
        <begin position="12"/>
        <end position="36"/>
    </location>
</feature>
<feature type="transmembrane region" description="Helical" evidence="10">
    <location>
        <begin position="226"/>
        <end position="247"/>
    </location>
</feature>
<name>A0ABT7TMN7_9MICO</name>
<comment type="caution">
    <text evidence="11">The sequence shown here is derived from an EMBL/GenBank/DDBJ whole genome shotgun (WGS) entry which is preliminary data.</text>
</comment>
<keyword evidence="7" id="KW-0256">Endoplasmic reticulum</keyword>
<evidence type="ECO:0000256" key="4">
    <source>
        <dbReference type="ARBA" id="ARBA00022676"/>
    </source>
</evidence>
<organism evidence="11 12">
    <name type="scientific">Curtobacterium caseinilyticum</name>
    <dbReference type="NCBI Taxonomy" id="3055137"/>
    <lineage>
        <taxon>Bacteria</taxon>
        <taxon>Bacillati</taxon>
        <taxon>Actinomycetota</taxon>
        <taxon>Actinomycetes</taxon>
        <taxon>Micrococcales</taxon>
        <taxon>Microbacteriaceae</taxon>
        <taxon>Curtobacterium</taxon>
    </lineage>
</organism>
<comment type="subcellular location">
    <subcellularLocation>
        <location evidence="1">Endoplasmic reticulum membrane</location>
        <topology evidence="1">Multi-pass membrane protein</topology>
    </subcellularLocation>
</comment>
<evidence type="ECO:0000256" key="3">
    <source>
        <dbReference type="ARBA" id="ARBA00022502"/>
    </source>
</evidence>
<keyword evidence="9 10" id="KW-0472">Membrane</keyword>
<evidence type="ECO:0000256" key="9">
    <source>
        <dbReference type="ARBA" id="ARBA00023136"/>
    </source>
</evidence>
<feature type="transmembrane region" description="Helical" evidence="10">
    <location>
        <begin position="184"/>
        <end position="214"/>
    </location>
</feature>
<evidence type="ECO:0000313" key="11">
    <source>
        <dbReference type="EMBL" id="MDM7890844.1"/>
    </source>
</evidence>
<keyword evidence="6 10" id="KW-0812">Transmembrane</keyword>
<dbReference type="InterPro" id="IPR007315">
    <property type="entry name" value="PIG-V/Gpi18"/>
</dbReference>
<proteinExistence type="predicted"/>
<dbReference type="RefSeq" id="WP_289472358.1">
    <property type="nucleotide sequence ID" value="NZ_JAUCMN010000002.1"/>
</dbReference>
<reference evidence="11 12" key="1">
    <citation type="submission" date="2023-06" db="EMBL/GenBank/DDBJ databases">
        <authorList>
            <person name="Feng G."/>
            <person name="Li J."/>
            <person name="Zhu H."/>
        </authorList>
    </citation>
    <scope>NUCLEOTIDE SEQUENCE [LARGE SCALE GENOMIC DNA]</scope>
    <source>
        <strain evidence="11 12">RHCKG28</strain>
    </source>
</reference>
<keyword evidence="12" id="KW-1185">Reference proteome</keyword>